<accession>A0AAE1DXR3</accession>
<keyword evidence="3" id="KW-1185">Reference proteome</keyword>
<name>A0AAE1DXR3_9GAST</name>
<gene>
    <name evidence="2" type="ORF">RRG08_064469</name>
</gene>
<evidence type="ECO:0000313" key="2">
    <source>
        <dbReference type="EMBL" id="KAK3786210.1"/>
    </source>
</evidence>
<dbReference type="Proteomes" id="UP001283361">
    <property type="component" value="Unassembled WGS sequence"/>
</dbReference>
<sequence>MLREAETGRTQRGSVPAWRNTGPCRHAEPGDAVLAPHQVRAWCYHQTTSTDSTVFMLHLVSIRGAGIPSYRFSLRAETSWRGIYSSVMVSRTGGATGSQ</sequence>
<dbReference type="EMBL" id="JAWDGP010001994">
    <property type="protein sequence ID" value="KAK3786210.1"/>
    <property type="molecule type" value="Genomic_DNA"/>
</dbReference>
<feature type="region of interest" description="Disordered" evidence="1">
    <location>
        <begin position="1"/>
        <end position="23"/>
    </location>
</feature>
<reference evidence="2" key="1">
    <citation type="journal article" date="2023" name="G3 (Bethesda)">
        <title>A reference genome for the long-term kleptoplast-retaining sea slug Elysia crispata morphotype clarki.</title>
        <authorList>
            <person name="Eastman K.E."/>
            <person name="Pendleton A.L."/>
            <person name="Shaikh M.A."/>
            <person name="Suttiyut T."/>
            <person name="Ogas R."/>
            <person name="Tomko P."/>
            <person name="Gavelis G."/>
            <person name="Widhalm J.R."/>
            <person name="Wisecaver J.H."/>
        </authorList>
    </citation>
    <scope>NUCLEOTIDE SEQUENCE</scope>
    <source>
        <strain evidence="2">ECLA1</strain>
    </source>
</reference>
<organism evidence="2 3">
    <name type="scientific">Elysia crispata</name>
    <name type="common">lettuce slug</name>
    <dbReference type="NCBI Taxonomy" id="231223"/>
    <lineage>
        <taxon>Eukaryota</taxon>
        <taxon>Metazoa</taxon>
        <taxon>Spiralia</taxon>
        <taxon>Lophotrochozoa</taxon>
        <taxon>Mollusca</taxon>
        <taxon>Gastropoda</taxon>
        <taxon>Heterobranchia</taxon>
        <taxon>Euthyneura</taxon>
        <taxon>Panpulmonata</taxon>
        <taxon>Sacoglossa</taxon>
        <taxon>Placobranchoidea</taxon>
        <taxon>Plakobranchidae</taxon>
        <taxon>Elysia</taxon>
    </lineage>
</organism>
<evidence type="ECO:0000256" key="1">
    <source>
        <dbReference type="SAM" id="MobiDB-lite"/>
    </source>
</evidence>
<dbReference type="AlphaFoldDB" id="A0AAE1DXR3"/>
<comment type="caution">
    <text evidence="2">The sequence shown here is derived from an EMBL/GenBank/DDBJ whole genome shotgun (WGS) entry which is preliminary data.</text>
</comment>
<proteinExistence type="predicted"/>
<protein>
    <submittedName>
        <fullName evidence="2">Uncharacterized protein</fullName>
    </submittedName>
</protein>
<evidence type="ECO:0000313" key="3">
    <source>
        <dbReference type="Proteomes" id="UP001283361"/>
    </source>
</evidence>